<gene>
    <name evidence="1" type="ORF">DXZ20_20840</name>
</gene>
<dbReference type="EMBL" id="QXHD01000004">
    <property type="protein sequence ID" value="NEZ58047.1"/>
    <property type="molecule type" value="Genomic_DNA"/>
</dbReference>
<protein>
    <submittedName>
        <fullName evidence="1">Uncharacterized protein</fullName>
    </submittedName>
</protein>
<proteinExistence type="predicted"/>
<dbReference type="Proteomes" id="UP000481033">
    <property type="component" value="Unassembled WGS sequence"/>
</dbReference>
<evidence type="ECO:0000313" key="1">
    <source>
        <dbReference type="EMBL" id="NEZ58047.1"/>
    </source>
</evidence>
<dbReference type="AlphaFoldDB" id="A0A6M0RP65"/>
<sequence>MALVEITPDELLAGAALTFDVVIPKSILHPQGQSQKVEVNDSSLTVQLRPLTVGTFQLIMKAARNDAGLIPLLMIKESLAQPTLSLEQVKGMHLGLVNFLIAQIRHISGLGEKKMPLP</sequence>
<organism evidence="1 2">
    <name type="scientific">Adonisia turfae CCMR0081</name>
    <dbReference type="NCBI Taxonomy" id="2292702"/>
    <lineage>
        <taxon>Bacteria</taxon>
        <taxon>Bacillati</taxon>
        <taxon>Cyanobacteriota</taxon>
        <taxon>Adonisia</taxon>
        <taxon>Adonisia turfae</taxon>
    </lineage>
</organism>
<name>A0A6M0RP65_9CYAN</name>
<keyword evidence="2" id="KW-1185">Reference proteome</keyword>
<dbReference type="RefSeq" id="WP_163700299.1">
    <property type="nucleotide sequence ID" value="NZ_QXHD01000004.1"/>
</dbReference>
<accession>A0A6M0RP65</accession>
<evidence type="ECO:0000313" key="2">
    <source>
        <dbReference type="Proteomes" id="UP000481033"/>
    </source>
</evidence>
<comment type="caution">
    <text evidence="1">The sequence shown here is derived from an EMBL/GenBank/DDBJ whole genome shotgun (WGS) entry which is preliminary data.</text>
</comment>
<reference evidence="1 2" key="1">
    <citation type="journal article" date="2020" name="Microb. Ecol.">
        <title>Ecogenomics of the Marine Benthic Filamentous Cyanobacterium Adonisia.</title>
        <authorList>
            <person name="Walter J.M."/>
            <person name="Coutinho F.H."/>
            <person name="Leomil L."/>
            <person name="Hargreaves P.I."/>
            <person name="Campeao M.E."/>
            <person name="Vieira V.V."/>
            <person name="Silva B.S."/>
            <person name="Fistarol G.O."/>
            <person name="Salomon P.S."/>
            <person name="Sawabe T."/>
            <person name="Mino S."/>
            <person name="Hosokawa M."/>
            <person name="Miyashita H."/>
            <person name="Maruyama F."/>
            <person name="van Verk M.C."/>
            <person name="Dutilh B.E."/>
            <person name="Thompson C.C."/>
            <person name="Thompson F.L."/>
        </authorList>
    </citation>
    <scope>NUCLEOTIDE SEQUENCE [LARGE SCALE GENOMIC DNA]</scope>
    <source>
        <strain evidence="1 2">CCMR0081</strain>
    </source>
</reference>